<feature type="region of interest" description="Disordered" evidence="1">
    <location>
        <begin position="1197"/>
        <end position="1315"/>
    </location>
</feature>
<comment type="caution">
    <text evidence="2">The sequence shown here is derived from an EMBL/GenBank/DDBJ whole genome shotgun (WGS) entry which is preliminary data.</text>
</comment>
<feature type="region of interest" description="Disordered" evidence="1">
    <location>
        <begin position="824"/>
        <end position="915"/>
    </location>
</feature>
<dbReference type="EMBL" id="JAAUHK010000192">
    <property type="protein sequence ID" value="KAF4643136.1"/>
    <property type="molecule type" value="Genomic_DNA"/>
</dbReference>
<feature type="region of interest" description="Disordered" evidence="1">
    <location>
        <begin position="105"/>
        <end position="333"/>
    </location>
</feature>
<feature type="compositionally biased region" description="Low complexity" evidence="1">
    <location>
        <begin position="135"/>
        <end position="145"/>
    </location>
</feature>
<feature type="compositionally biased region" description="Low complexity" evidence="1">
    <location>
        <begin position="212"/>
        <end position="236"/>
    </location>
</feature>
<protein>
    <submittedName>
        <fullName evidence="2">Uncharacterized protein</fullName>
    </submittedName>
</protein>
<feature type="compositionally biased region" description="Polar residues" evidence="1">
    <location>
        <begin position="1008"/>
        <end position="1029"/>
    </location>
</feature>
<evidence type="ECO:0000313" key="3">
    <source>
        <dbReference type="Proteomes" id="UP000557509"/>
    </source>
</evidence>
<feature type="compositionally biased region" description="Low complexity" evidence="1">
    <location>
        <begin position="757"/>
        <end position="769"/>
    </location>
</feature>
<feature type="region of interest" description="Disordered" evidence="1">
    <location>
        <begin position="514"/>
        <end position="542"/>
    </location>
</feature>
<dbReference type="VEuPathDB" id="ToxoDB:TGME49_244460"/>
<feature type="region of interest" description="Disordered" evidence="1">
    <location>
        <begin position="968"/>
        <end position="1089"/>
    </location>
</feature>
<feature type="compositionally biased region" description="Polar residues" evidence="1">
    <location>
        <begin position="837"/>
        <end position="851"/>
    </location>
</feature>
<feature type="compositionally biased region" description="Basic and acidic residues" evidence="1">
    <location>
        <begin position="888"/>
        <end position="897"/>
    </location>
</feature>
<feature type="compositionally biased region" description="Basic and acidic residues" evidence="1">
    <location>
        <begin position="514"/>
        <end position="541"/>
    </location>
</feature>
<proteinExistence type="predicted"/>
<dbReference type="Proteomes" id="UP000557509">
    <property type="component" value="Unassembled WGS sequence"/>
</dbReference>
<feature type="compositionally biased region" description="Gly residues" evidence="1">
    <location>
        <begin position="977"/>
        <end position="986"/>
    </location>
</feature>
<feature type="compositionally biased region" description="Basic and acidic residues" evidence="1">
    <location>
        <begin position="859"/>
        <end position="872"/>
    </location>
</feature>
<accession>A0A7J6K9D5</accession>
<feature type="compositionally biased region" description="Basic and acidic residues" evidence="1">
    <location>
        <begin position="1236"/>
        <end position="1250"/>
    </location>
</feature>
<feature type="compositionally biased region" description="Pro residues" evidence="1">
    <location>
        <begin position="318"/>
        <end position="333"/>
    </location>
</feature>
<feature type="region of interest" description="Disordered" evidence="1">
    <location>
        <begin position="721"/>
        <end position="773"/>
    </location>
</feature>
<gene>
    <name evidence="2" type="ORF">TGRH88_028030</name>
</gene>
<evidence type="ECO:0000313" key="2">
    <source>
        <dbReference type="EMBL" id="KAF4643136.1"/>
    </source>
</evidence>
<reference evidence="2 3" key="1">
    <citation type="submission" date="2020-03" db="EMBL/GenBank/DDBJ databases">
        <title>Genome sequence of Toxoplasma gondii RH-88 strain.</title>
        <authorList>
            <person name="Lorenzi H.A."/>
            <person name="Venepally P."/>
            <person name="Rozenberg A."/>
            <person name="Sibley D."/>
        </authorList>
    </citation>
    <scope>NUCLEOTIDE SEQUENCE [LARGE SCALE GENOMIC DNA]</scope>
    <source>
        <strain evidence="2 3">RH-88</strain>
    </source>
</reference>
<name>A0A7J6K9D5_TOXGO</name>
<sequence>MCALTWNSTKPFKVSRVDLFLASALAFYLLSLERFLTSLRYSPPFRASVERQLYLWIHAAQELKGCLQLVARRSGCMDPTKMPVLRDLGTAPGKDGILLVENAVGSQDHQAGRGDDSNTTRASYASASLPARELSTTASGATTSSLKADIMPSRKDGGGSPRGAVDAMDAEDDTRSNGSDIPCPLSGDGEKPERHGAKGSDGDGRDGKQDQRGAQSTQAAAGASPSGASGKPGQAAVTGEKRKKKRGNSSRAAAPGAEAMDASPLSANGSGSKGGKVGDKSPASPRQAGQARSMGRRQAGASGSPAYLNGQKNRVALPHPPSPPSPGGVHVPPPPPLPLAYEMHLHVPQLSYQPIPPPSPAPVVPPEPSELPAALEALFTQENLQRDRFLATKIKPGDLLLDVAVLLAHPTVAAWNFSSEDIDAALERSQLTLSERTVEIAKIEEEAKEEGEGKAKEGNAEGQAEKKATVKCIALGNLLAETRNTLVFRDVPENLSEETLRTLIESAPLFQKNTEERVKEAKKEAKKEDKENATPKPEETKAVGPVRSIRREVNNTWFVVVEDENVAQELALWLRTQQIDDKPIRVGIKATHSLQRIVSSSQQYTTSALGSVPAGFVPGQVPLSGVAMGRYGAHPLSGYPHKRSGASAGSLPLQSGRFVPQYPPCTLPYNATVFASPAPPYGRNQVVAMSPGNYAASGVATSRPAGYDGSTRSPALRPFAALGQTGKREKGASGKGGKGASAGATPQAGARGEGKSSSRNSAHPSSSHSLRGTAPYMASGPWIPFDLSWSSAGAPVPPPGWQPGSVLAGEVPQGAASAQPVVANGKEAGSERAASPADTTPSSVAGETACSSPPPSSMRNDREGADREEKGETSACADSDQARTQSSGDEKASDKPSDAAAYPPVSPSGSQTAPCSWVPGQPCYYDPVMLSYNGGYLPAYDANAAATAAYGCWAQGGPLAGTIAVAPSGGDSPTGLPGTGRGGGNAGRSRSSGSGAGGGGASAAARKPSTTQYTAQQSNNWTQQTQAAANSGGWKLVTGRRGKAIKDEDWNAGPRSSAGDDHEGHGGSSSSSRSHHHGNNWSSLEQGSGASCRKCRGVGSAMSSPRTSGAPFLGGGDFPSLSAAANARPTKPCGYKKAFRNFTAAEVVDICSNYEATCPNGIEIPQDIRDLPQTGCFLALDTPRQGAACWTAFTARQRQKDAPSSLPDSAGNAGGSKNGGKANKKNAKQNTGSASKTEEGHAADGKKGEASKSPPKGDSTETVADPAAKEKNGANSSSEASVQGQDVFCLLRTRQNEAERGQEKSLNGVKGSETA</sequence>
<keyword evidence="3" id="KW-1185">Reference proteome</keyword>
<feature type="compositionally biased region" description="Polar residues" evidence="1">
    <location>
        <begin position="1273"/>
        <end position="1284"/>
    </location>
</feature>
<feature type="compositionally biased region" description="Basic and acidic residues" evidence="1">
    <location>
        <begin position="188"/>
        <end position="211"/>
    </location>
</feature>
<organism evidence="2 3">
    <name type="scientific">Toxoplasma gondii</name>
    <dbReference type="NCBI Taxonomy" id="5811"/>
    <lineage>
        <taxon>Eukaryota</taxon>
        <taxon>Sar</taxon>
        <taxon>Alveolata</taxon>
        <taxon>Apicomplexa</taxon>
        <taxon>Conoidasida</taxon>
        <taxon>Coccidia</taxon>
        <taxon>Eucoccidiorida</taxon>
        <taxon>Eimeriorina</taxon>
        <taxon>Sarcocystidae</taxon>
        <taxon>Toxoplasma</taxon>
    </lineage>
</organism>
<evidence type="ECO:0000256" key="1">
    <source>
        <dbReference type="SAM" id="MobiDB-lite"/>
    </source>
</evidence>
<feature type="compositionally biased region" description="Basic and acidic residues" evidence="1">
    <location>
        <begin position="1294"/>
        <end position="1303"/>
    </location>
</feature>